<dbReference type="EMBL" id="CP002905">
    <property type="protein sequence ID" value="AEP86523.1"/>
    <property type="molecule type" value="Genomic_DNA"/>
</dbReference>
<dbReference type="HOGENOM" id="CLU_3324672_0_0_9"/>
<dbReference type="Proteomes" id="UP000002651">
    <property type="component" value="Chromosome"/>
</dbReference>
<dbReference type="STRING" id="1052585.GYO_1884"/>
<accession>G4NS62</accession>
<organism evidence="1 2">
    <name type="scientific">Bacillus spizizenii (strain DSM 15029 / JCM 12233 / NBRC 101239 / NRRL B-23049 / TU-B-10)</name>
    <name type="common">Bacillus subtilis subsp. spizizenii</name>
    <dbReference type="NCBI Taxonomy" id="1052585"/>
    <lineage>
        <taxon>Bacteria</taxon>
        <taxon>Bacillati</taxon>
        <taxon>Bacillota</taxon>
        <taxon>Bacilli</taxon>
        <taxon>Bacillales</taxon>
        <taxon>Bacillaceae</taxon>
        <taxon>Bacillus</taxon>
    </lineage>
</organism>
<proteinExistence type="predicted"/>
<evidence type="ECO:0000313" key="1">
    <source>
        <dbReference type="EMBL" id="AEP86523.1"/>
    </source>
</evidence>
<keyword evidence="2" id="KW-1185">Reference proteome</keyword>
<dbReference type="AlphaFoldDB" id="G4NS62"/>
<sequence>MHNLLVCRGLANAGSLDSSGTFHLEICKSALNECRKMW</sequence>
<name>G4NS62_BACS4</name>
<protein>
    <submittedName>
        <fullName evidence="1">Uncharacterized protein</fullName>
    </submittedName>
</protein>
<evidence type="ECO:0000313" key="2">
    <source>
        <dbReference type="Proteomes" id="UP000002651"/>
    </source>
</evidence>
<dbReference type="KEGG" id="bst:GYO_1884"/>
<reference evidence="1 2" key="1">
    <citation type="journal article" date="2012" name="J. Bacteriol.">
        <title>Whole-genome sequences of Bacillus subtilis and close relatives.</title>
        <authorList>
            <person name="Earl A.M."/>
            <person name="Eppinger M."/>
            <person name="Fricke W.F."/>
            <person name="Rosovitz M.J."/>
            <person name="Rasko D.A."/>
            <person name="Daugherty S."/>
            <person name="Losick R."/>
            <person name="Kolter R."/>
            <person name="Ravel J."/>
        </authorList>
    </citation>
    <scope>NUCLEOTIDE SEQUENCE [LARGE SCALE GENOMIC DNA]</scope>
    <source>
        <strain evidence="2">DSM 15029 / JCM 12233 / NBRC 101239 / NRRL B-23049 / TU-B-10</strain>
    </source>
</reference>
<gene>
    <name evidence="1" type="ordered locus">GYO_1884</name>
</gene>